<keyword evidence="1" id="KW-1133">Transmembrane helix</keyword>
<feature type="transmembrane region" description="Helical" evidence="1">
    <location>
        <begin position="31"/>
        <end position="51"/>
    </location>
</feature>
<sequence>MFVEHAWALNFVGMHVPGSPNGDGGLPGNVFATQLSLIGLPVFAHGLIFMGNDIETMSLLKVGKKTRTA</sequence>
<keyword evidence="1" id="KW-0812">Transmembrane</keyword>
<protein>
    <submittedName>
        <fullName evidence="2">Uncharacterized protein</fullName>
    </submittedName>
</protein>
<keyword evidence="1" id="KW-0472">Membrane</keyword>
<gene>
    <name evidence="2" type="ORF">LCPAC304_02540</name>
</gene>
<proteinExistence type="predicted"/>
<dbReference type="EMBL" id="MK500566">
    <property type="protein sequence ID" value="QBK91913.1"/>
    <property type="molecule type" value="Genomic_DNA"/>
</dbReference>
<name>A0A481Z7P0_9VIRU</name>
<evidence type="ECO:0000256" key="1">
    <source>
        <dbReference type="SAM" id="Phobius"/>
    </source>
</evidence>
<reference evidence="2" key="1">
    <citation type="journal article" date="2019" name="MBio">
        <title>Virus Genomes from Deep Sea Sediments Expand the Ocean Megavirome and Support Independent Origins of Viral Gigantism.</title>
        <authorList>
            <person name="Backstrom D."/>
            <person name="Yutin N."/>
            <person name="Jorgensen S.L."/>
            <person name="Dharamshi J."/>
            <person name="Homa F."/>
            <person name="Zaremba-Niedwiedzka K."/>
            <person name="Spang A."/>
            <person name="Wolf Y.I."/>
            <person name="Koonin E.V."/>
            <person name="Ettema T.J."/>
        </authorList>
    </citation>
    <scope>NUCLEOTIDE SEQUENCE</scope>
</reference>
<organism evidence="2">
    <name type="scientific">Pithovirus LCPAC304</name>
    <dbReference type="NCBI Taxonomy" id="2506594"/>
    <lineage>
        <taxon>Viruses</taxon>
        <taxon>Pithoviruses</taxon>
    </lineage>
</organism>
<evidence type="ECO:0000313" key="2">
    <source>
        <dbReference type="EMBL" id="QBK91913.1"/>
    </source>
</evidence>
<accession>A0A481Z7P0</accession>